<reference evidence="1 2" key="1">
    <citation type="submission" date="2015-09" db="EMBL/GenBank/DDBJ databases">
        <authorList>
            <consortium name="Swine Surveillance"/>
        </authorList>
    </citation>
    <scope>NUCLEOTIDE SEQUENCE [LARGE SCALE GENOMIC DNA]</scope>
    <source>
        <strain evidence="1 2">CECT 8383</strain>
    </source>
</reference>
<sequence>MINWDHVQELHHQLGPFDFATVVEQLIDEMNSVTGRLHTPDPLTLENDVHRLKACATTLGFDDLSAKCREVQRQLDLHHDLLTCDSVTPKTVSALLNCCDRSVTIFDGEVSGRLAA</sequence>
<accession>A0A0P1GSF9</accession>
<organism evidence="1 2">
    <name type="scientific">Thalassovita mediterranea</name>
    <dbReference type="NCBI Taxonomy" id="340021"/>
    <lineage>
        <taxon>Bacteria</taxon>
        <taxon>Pseudomonadati</taxon>
        <taxon>Pseudomonadota</taxon>
        <taxon>Alphaproteobacteria</taxon>
        <taxon>Rhodobacterales</taxon>
        <taxon>Roseobacteraceae</taxon>
        <taxon>Thalassovita</taxon>
    </lineage>
</organism>
<dbReference type="InterPro" id="IPR036641">
    <property type="entry name" value="HPT_dom_sf"/>
</dbReference>
<name>A0A0P1GSF9_9RHOB</name>
<evidence type="ECO:0000313" key="1">
    <source>
        <dbReference type="EMBL" id="CUH85493.1"/>
    </source>
</evidence>
<gene>
    <name evidence="1" type="ORF">TM5383_02727</name>
</gene>
<dbReference type="STRING" id="340021.TM5383_02727"/>
<keyword evidence="2" id="KW-1185">Reference proteome</keyword>
<proteinExistence type="predicted"/>
<evidence type="ECO:0000313" key="2">
    <source>
        <dbReference type="Proteomes" id="UP000051681"/>
    </source>
</evidence>
<protein>
    <submittedName>
        <fullName evidence="1">Uncharacterized protein</fullName>
    </submittedName>
</protein>
<dbReference type="AlphaFoldDB" id="A0A0P1GSF9"/>
<dbReference type="RefSeq" id="WP_058319568.1">
    <property type="nucleotide sequence ID" value="NZ_CYSF01000015.1"/>
</dbReference>
<dbReference type="EMBL" id="CYSF01000015">
    <property type="protein sequence ID" value="CUH85493.1"/>
    <property type="molecule type" value="Genomic_DNA"/>
</dbReference>
<dbReference type="GO" id="GO:0000160">
    <property type="term" value="P:phosphorelay signal transduction system"/>
    <property type="evidence" value="ECO:0007669"/>
    <property type="project" value="InterPro"/>
</dbReference>
<dbReference type="Proteomes" id="UP000051681">
    <property type="component" value="Unassembled WGS sequence"/>
</dbReference>
<dbReference type="SUPFAM" id="SSF47226">
    <property type="entry name" value="Histidine-containing phosphotransfer domain, HPT domain"/>
    <property type="match status" value="1"/>
</dbReference>
<dbReference type="Gene3D" id="1.20.120.160">
    <property type="entry name" value="HPT domain"/>
    <property type="match status" value="1"/>
</dbReference>